<accession>A0A4U9H830</accession>
<keyword evidence="3" id="KW-0456">Lyase</keyword>
<dbReference type="GO" id="GO:0016829">
    <property type="term" value="F:lyase activity"/>
    <property type="evidence" value="ECO:0007669"/>
    <property type="project" value="UniProtKB-KW"/>
</dbReference>
<dbReference type="EMBL" id="LR590463">
    <property type="protein sequence ID" value="VTP59687.1"/>
    <property type="molecule type" value="Genomic_DNA"/>
</dbReference>
<dbReference type="Pfam" id="PF15608">
    <property type="entry name" value="PELOTA_1"/>
    <property type="match status" value="1"/>
</dbReference>
<dbReference type="Proteomes" id="UP000307968">
    <property type="component" value="Chromosome"/>
</dbReference>
<name>A0A4U9H830_SERRU</name>
<evidence type="ECO:0000313" key="3">
    <source>
        <dbReference type="EMBL" id="VTP59687.1"/>
    </source>
</evidence>
<proteinExistence type="predicted"/>
<protein>
    <submittedName>
        <fullName evidence="3">Citrate lyase beta subunit</fullName>
    </submittedName>
</protein>
<evidence type="ECO:0000313" key="4">
    <source>
        <dbReference type="Proteomes" id="UP000307968"/>
    </source>
</evidence>
<sequence length="371" mass="40858">MPLHGVFSGKNNMRHITPFSGSYLPDDVQFLLKPLVMEMTPVERKEELIQSGQKHYSDMLSQEPAPTPWHLDLFSQALKRGADRLAREVTQIAIELAHRFGDEPIVLVSLVRAGVPLGVMLHQTLREMGKTSYHYGISIIRDRGIDSSALGMIEGRHGTQGIVFVDGWTGKGAITGELIRTLAGRAGYPQQPRLVVLADPCGCSWLAASDDDWLIPFGIMGAPVSGLISRSVWSASGLHGCVICDHLQEYECSRMLVDTVARHRKQLALSSLAPLRWRRENNAALWQTSRDVIAHLADAYAVDSVNRIKPGIAEATRAVLRRVPDHVFVRTIDDPDVALLVALARDKGIAVTEMGNAIGQYRAVTIIKKVL</sequence>
<dbReference type="Pfam" id="PF11202">
    <property type="entry name" value="StiP"/>
    <property type="match status" value="1"/>
</dbReference>
<organism evidence="3 4">
    <name type="scientific">Serratia rubidaea</name>
    <name type="common">Serratia marinorubra</name>
    <dbReference type="NCBI Taxonomy" id="61652"/>
    <lineage>
        <taxon>Bacteria</taxon>
        <taxon>Pseudomonadati</taxon>
        <taxon>Pseudomonadota</taxon>
        <taxon>Gammaproteobacteria</taxon>
        <taxon>Enterobacterales</taxon>
        <taxon>Yersiniaceae</taxon>
        <taxon>Serratia</taxon>
    </lineage>
</organism>
<feature type="domain" description="PELOTA RNA-binding" evidence="2">
    <location>
        <begin position="289"/>
        <end position="369"/>
    </location>
</feature>
<dbReference type="AlphaFoldDB" id="A0A4U9H830"/>
<evidence type="ECO:0000259" key="1">
    <source>
        <dbReference type="Pfam" id="PF11202"/>
    </source>
</evidence>
<gene>
    <name evidence="3" type="ORF">NCTC12971_00112</name>
</gene>
<evidence type="ECO:0000259" key="2">
    <source>
        <dbReference type="Pfam" id="PF15608"/>
    </source>
</evidence>
<dbReference type="PIRSF" id="PIRSF020979">
    <property type="entry name" value="UCP020979"/>
    <property type="match status" value="1"/>
</dbReference>
<dbReference type="InterPro" id="IPR011215">
    <property type="entry name" value="StiP_N"/>
</dbReference>
<reference evidence="3 4" key="1">
    <citation type="submission" date="2019-05" db="EMBL/GenBank/DDBJ databases">
        <authorList>
            <consortium name="Pathogen Informatics"/>
        </authorList>
    </citation>
    <scope>NUCLEOTIDE SEQUENCE [LARGE SCALE GENOMIC DNA]</scope>
    <source>
        <strain evidence="3 4">NCTC12971</strain>
    </source>
</reference>
<dbReference type="InterPro" id="IPR028157">
    <property type="entry name" value="PELOTA_dom"/>
</dbReference>
<dbReference type="InterPro" id="IPR048336">
    <property type="entry name" value="StiP-like"/>
</dbReference>
<feature type="domain" description="Cysteine protease StiP N-terminal" evidence="1">
    <location>
        <begin position="21"/>
        <end position="260"/>
    </location>
</feature>